<dbReference type="Proteomes" id="UP000237662">
    <property type="component" value="Unassembled WGS sequence"/>
</dbReference>
<reference evidence="1 2" key="1">
    <citation type="submission" date="2018-02" db="EMBL/GenBank/DDBJ databases">
        <title>Genomic Encyclopedia of Archaeal and Bacterial Type Strains, Phase II (KMG-II): from individual species to whole genera.</title>
        <authorList>
            <person name="Goeker M."/>
        </authorList>
    </citation>
    <scope>NUCLEOTIDE SEQUENCE [LARGE SCALE GENOMIC DNA]</scope>
    <source>
        <strain evidence="1 2">DSM 29526</strain>
    </source>
</reference>
<gene>
    <name evidence="1" type="ORF">CLV84_0852</name>
</gene>
<protein>
    <recommendedName>
        <fullName evidence="3">DUF3024 family protein</fullName>
    </recommendedName>
</protein>
<keyword evidence="2" id="KW-1185">Reference proteome</keyword>
<dbReference type="AlphaFoldDB" id="A0A2S6I8T0"/>
<organism evidence="1 2">
    <name type="scientific">Neolewinella xylanilytica</name>
    <dbReference type="NCBI Taxonomy" id="1514080"/>
    <lineage>
        <taxon>Bacteria</taxon>
        <taxon>Pseudomonadati</taxon>
        <taxon>Bacteroidota</taxon>
        <taxon>Saprospiria</taxon>
        <taxon>Saprospirales</taxon>
        <taxon>Lewinellaceae</taxon>
        <taxon>Neolewinella</taxon>
    </lineage>
</organism>
<name>A0A2S6I8T0_9BACT</name>
<dbReference type="InterPro" id="IPR021388">
    <property type="entry name" value="DUF3024"/>
</dbReference>
<evidence type="ECO:0000313" key="2">
    <source>
        <dbReference type="Proteomes" id="UP000237662"/>
    </source>
</evidence>
<comment type="caution">
    <text evidence="1">The sequence shown here is derived from an EMBL/GenBank/DDBJ whole genome shotgun (WGS) entry which is preliminary data.</text>
</comment>
<sequence>MHAIHAILGAYVERVRPPVEIRHELDITYTVEGHNVFINEVRPAYPSKTQLRASPNVKFTYVESRDVWKIYWMRGNLQWSAYGPAPEVKTLEEAVAIYDRDDHYCFKG</sequence>
<accession>A0A2S6I8T0</accession>
<proteinExistence type="predicted"/>
<evidence type="ECO:0000313" key="1">
    <source>
        <dbReference type="EMBL" id="PPK87893.1"/>
    </source>
</evidence>
<dbReference type="EMBL" id="PTJC01000005">
    <property type="protein sequence ID" value="PPK87893.1"/>
    <property type="molecule type" value="Genomic_DNA"/>
</dbReference>
<dbReference type="Pfam" id="PF11225">
    <property type="entry name" value="DUF3024"/>
    <property type="match status" value="1"/>
</dbReference>
<dbReference type="RefSeq" id="WP_170067565.1">
    <property type="nucleotide sequence ID" value="NZ_PTJC01000005.1"/>
</dbReference>
<evidence type="ECO:0008006" key="3">
    <source>
        <dbReference type="Google" id="ProtNLM"/>
    </source>
</evidence>